<evidence type="ECO:0000256" key="1">
    <source>
        <dbReference type="SAM" id="SignalP"/>
    </source>
</evidence>
<reference evidence="2" key="1">
    <citation type="submission" date="2015-07" db="EMBL/GenBank/DDBJ databases">
        <title>Transcriptome Assembly of Anthurium amnicola.</title>
        <authorList>
            <person name="Suzuki J."/>
        </authorList>
    </citation>
    <scope>NUCLEOTIDE SEQUENCE</scope>
</reference>
<proteinExistence type="predicted"/>
<organism evidence="2">
    <name type="scientific">Anthurium amnicola</name>
    <dbReference type="NCBI Taxonomy" id="1678845"/>
    <lineage>
        <taxon>Eukaryota</taxon>
        <taxon>Viridiplantae</taxon>
        <taxon>Streptophyta</taxon>
        <taxon>Embryophyta</taxon>
        <taxon>Tracheophyta</taxon>
        <taxon>Spermatophyta</taxon>
        <taxon>Magnoliopsida</taxon>
        <taxon>Liliopsida</taxon>
        <taxon>Araceae</taxon>
        <taxon>Pothoideae</taxon>
        <taxon>Potheae</taxon>
        <taxon>Anthurium</taxon>
    </lineage>
</organism>
<dbReference type="AlphaFoldDB" id="A0A1D1XZJ8"/>
<sequence>CNLLITAKAMNRNLLFLFFVLTAISAINAVPHPLKKRSTSFGECPLVPGQKITPLITVSPDPIVAGQPVEFSISGVENGLLSGDVPVVIAFFEVDGIPIQFPTTVIGNIDEPISVKAPSALPDNYAVVVGFADISSDLELQSYCALAPVGVSSDGVTISYVDQVF</sequence>
<feature type="non-terminal residue" evidence="2">
    <location>
        <position position="1"/>
    </location>
</feature>
<accession>A0A1D1XZJ8</accession>
<feature type="signal peptide" evidence="1">
    <location>
        <begin position="1"/>
        <end position="29"/>
    </location>
</feature>
<protein>
    <submittedName>
        <fullName evidence="2">UDP-N-acetylmuramoylalanine--D-glutamate ligase</fullName>
    </submittedName>
</protein>
<keyword evidence="2" id="KW-0436">Ligase</keyword>
<dbReference type="EMBL" id="GDJX01020129">
    <property type="protein sequence ID" value="JAT47807.1"/>
    <property type="molecule type" value="Transcribed_RNA"/>
</dbReference>
<name>A0A1D1XZJ8_9ARAE</name>
<evidence type="ECO:0000313" key="2">
    <source>
        <dbReference type="EMBL" id="JAT47807.1"/>
    </source>
</evidence>
<feature type="chain" id="PRO_5008899817" evidence="1">
    <location>
        <begin position="30"/>
        <end position="165"/>
    </location>
</feature>
<keyword evidence="1" id="KW-0732">Signal</keyword>
<gene>
    <name evidence="2" type="primary">murD_0</name>
    <name evidence="2" type="ORF">g.64</name>
</gene>
<dbReference type="GO" id="GO:0016874">
    <property type="term" value="F:ligase activity"/>
    <property type="evidence" value="ECO:0007669"/>
    <property type="project" value="UniProtKB-KW"/>
</dbReference>